<proteinExistence type="predicted"/>
<evidence type="ECO:0000256" key="1">
    <source>
        <dbReference type="ARBA" id="ARBA00022448"/>
    </source>
</evidence>
<sequence>MPVVVLVAAIGLEGFSFRTAIREANHARGDRSLPQFVRTAKAPEPPVVLLEDFAALLGLVFALFGVVMTLATDDGHWDAVGTGLIGVLLVLVAAVLAVEMKSLLLGESATPDHVRAIEAALVGDGVGSVIHMRTMHLGPDEAPRRRQDRRRRRRHRRLRGAGHRRRRAARPRRRPHRPGDLPRARRPP</sequence>
<name>A0ABQ6JNW6_9ACTN</name>
<dbReference type="InterPro" id="IPR040177">
    <property type="entry name" value="SLC30A9"/>
</dbReference>
<feature type="compositionally biased region" description="Basic and acidic residues" evidence="2">
    <location>
        <begin position="177"/>
        <end position="188"/>
    </location>
</feature>
<reference evidence="5" key="1">
    <citation type="journal article" date="2019" name="Int. J. Syst. Evol. Microbiol.">
        <title>The Global Catalogue of Microorganisms (GCM) 10K type strain sequencing project: providing services to taxonomists for standard genome sequencing and annotation.</title>
        <authorList>
            <consortium name="The Broad Institute Genomics Platform"/>
            <consortium name="The Broad Institute Genome Sequencing Center for Infectious Disease"/>
            <person name="Wu L."/>
            <person name="Ma J."/>
        </authorList>
    </citation>
    <scope>NUCLEOTIDE SEQUENCE [LARGE SCALE GENOMIC DNA]</scope>
    <source>
        <strain evidence="5">NBRC 108730</strain>
    </source>
</reference>
<accession>A0ABQ6JNW6</accession>
<organism evidence="4 5">
    <name type="scientific">Angustibacter aerolatus</name>
    <dbReference type="NCBI Taxonomy" id="1162965"/>
    <lineage>
        <taxon>Bacteria</taxon>
        <taxon>Bacillati</taxon>
        <taxon>Actinomycetota</taxon>
        <taxon>Actinomycetes</taxon>
        <taxon>Kineosporiales</taxon>
        <taxon>Kineosporiaceae</taxon>
    </lineage>
</organism>
<dbReference type="EMBL" id="BSUZ01000001">
    <property type="protein sequence ID" value="GMA88435.1"/>
    <property type="molecule type" value="Genomic_DNA"/>
</dbReference>
<evidence type="ECO:0000313" key="5">
    <source>
        <dbReference type="Proteomes" id="UP001157017"/>
    </source>
</evidence>
<dbReference type="Proteomes" id="UP001157017">
    <property type="component" value="Unassembled WGS sequence"/>
</dbReference>
<evidence type="ECO:0000256" key="3">
    <source>
        <dbReference type="SAM" id="Phobius"/>
    </source>
</evidence>
<evidence type="ECO:0000313" key="4">
    <source>
        <dbReference type="EMBL" id="GMA88435.1"/>
    </source>
</evidence>
<feature type="transmembrane region" description="Helical" evidence="3">
    <location>
        <begin position="77"/>
        <end position="98"/>
    </location>
</feature>
<feature type="compositionally biased region" description="Basic residues" evidence="2">
    <location>
        <begin position="146"/>
        <end position="176"/>
    </location>
</feature>
<keyword evidence="1" id="KW-0813">Transport</keyword>
<dbReference type="PANTHER" id="PTHR13414">
    <property type="entry name" value="HUEL-CATION TRANSPORTER"/>
    <property type="match status" value="1"/>
</dbReference>
<dbReference type="PANTHER" id="PTHR13414:SF9">
    <property type="entry name" value="PROTON-COUPLED ZINC ANTIPORTER SLC30A9, MITOCHONDRIAL"/>
    <property type="match status" value="1"/>
</dbReference>
<feature type="transmembrane region" description="Helical" evidence="3">
    <location>
        <begin position="48"/>
        <end position="71"/>
    </location>
</feature>
<keyword evidence="5" id="KW-1185">Reference proteome</keyword>
<keyword evidence="3" id="KW-0812">Transmembrane</keyword>
<gene>
    <name evidence="4" type="ORF">GCM10025868_36850</name>
</gene>
<keyword evidence="3" id="KW-0472">Membrane</keyword>
<protein>
    <submittedName>
        <fullName evidence="4">Uncharacterized protein</fullName>
    </submittedName>
</protein>
<evidence type="ECO:0000256" key="2">
    <source>
        <dbReference type="SAM" id="MobiDB-lite"/>
    </source>
</evidence>
<comment type="caution">
    <text evidence="4">The sequence shown here is derived from an EMBL/GenBank/DDBJ whole genome shotgun (WGS) entry which is preliminary data.</text>
</comment>
<feature type="region of interest" description="Disordered" evidence="2">
    <location>
        <begin position="136"/>
        <end position="188"/>
    </location>
</feature>
<keyword evidence="3" id="KW-1133">Transmembrane helix</keyword>